<comment type="subcellular location">
    <subcellularLocation>
        <location evidence="11">Cytoplasm</location>
    </subcellularLocation>
</comment>
<feature type="binding site" evidence="11">
    <location>
        <position position="134"/>
    </location>
    <ligand>
        <name>Mg(2+)</name>
        <dbReference type="ChEBI" id="CHEBI:18420"/>
        <label>2</label>
    </ligand>
</feature>
<gene>
    <name evidence="11" type="primary">rnhA</name>
    <name evidence="13" type="ORF">SAMN02745728_00811</name>
</gene>
<dbReference type="Pfam" id="PF00075">
    <property type="entry name" value="RNase_H"/>
    <property type="match status" value="1"/>
</dbReference>
<evidence type="ECO:0000256" key="2">
    <source>
        <dbReference type="ARBA" id="ARBA00004065"/>
    </source>
</evidence>
<evidence type="ECO:0000313" key="13">
    <source>
        <dbReference type="EMBL" id="SHN56586.1"/>
    </source>
</evidence>
<evidence type="ECO:0000256" key="10">
    <source>
        <dbReference type="ARBA" id="ARBA00022842"/>
    </source>
</evidence>
<evidence type="ECO:0000259" key="12">
    <source>
        <dbReference type="PROSITE" id="PS50879"/>
    </source>
</evidence>
<proteinExistence type="inferred from homology"/>
<evidence type="ECO:0000256" key="4">
    <source>
        <dbReference type="ARBA" id="ARBA00011245"/>
    </source>
</evidence>
<dbReference type="HAMAP" id="MF_00042">
    <property type="entry name" value="RNase_H"/>
    <property type="match status" value="1"/>
</dbReference>
<dbReference type="GO" id="GO:0000287">
    <property type="term" value="F:magnesium ion binding"/>
    <property type="evidence" value="ECO:0007669"/>
    <property type="project" value="UniProtKB-UniRule"/>
</dbReference>
<dbReference type="SUPFAM" id="SSF53098">
    <property type="entry name" value="Ribonuclease H-like"/>
    <property type="match status" value="1"/>
</dbReference>
<dbReference type="GO" id="GO:0043137">
    <property type="term" value="P:DNA replication, removal of RNA primer"/>
    <property type="evidence" value="ECO:0007669"/>
    <property type="project" value="TreeGrafter"/>
</dbReference>
<dbReference type="InterPro" id="IPR036397">
    <property type="entry name" value="RNaseH_sf"/>
</dbReference>
<dbReference type="CDD" id="cd09278">
    <property type="entry name" value="RNase_HI_prokaryote_like"/>
    <property type="match status" value="1"/>
</dbReference>
<dbReference type="InterPro" id="IPR012337">
    <property type="entry name" value="RNaseH-like_sf"/>
</dbReference>
<dbReference type="RefSeq" id="WP_072696498.1">
    <property type="nucleotide sequence ID" value="NZ_FRDI01000003.1"/>
</dbReference>
<dbReference type="EC" id="3.1.26.4" evidence="5 11"/>
<dbReference type="InterPro" id="IPR050092">
    <property type="entry name" value="RNase_H"/>
</dbReference>
<evidence type="ECO:0000256" key="1">
    <source>
        <dbReference type="ARBA" id="ARBA00000077"/>
    </source>
</evidence>
<feature type="binding site" evidence="11">
    <location>
        <position position="69"/>
    </location>
    <ligand>
        <name>Mg(2+)</name>
        <dbReference type="ChEBI" id="CHEBI:18420"/>
        <label>1</label>
    </ligand>
</feature>
<evidence type="ECO:0000256" key="3">
    <source>
        <dbReference type="ARBA" id="ARBA00005300"/>
    </source>
</evidence>
<evidence type="ECO:0000256" key="7">
    <source>
        <dbReference type="ARBA" id="ARBA00022723"/>
    </source>
</evidence>
<sequence>MKEVEIFTDGSCLGNPGAGAYAAILRYNGTEKNIVGGFSLTTNNRMEVMAAISALELLKEPCKATIYTDSRYLCDAIEKKWLKGWQKNGWKTAAKKAVKNQDLWERLAILLEKHQIRFVWVEGHAGHIENEKCDELARTEAAKKSLPPDLGFEPNK</sequence>
<dbReference type="GO" id="GO:0005737">
    <property type="term" value="C:cytoplasm"/>
    <property type="evidence" value="ECO:0007669"/>
    <property type="project" value="UniProtKB-SubCell"/>
</dbReference>
<evidence type="ECO:0000313" key="14">
    <source>
        <dbReference type="Proteomes" id="UP000186469"/>
    </source>
</evidence>
<name>A0A1M7SDP0_9BACT</name>
<dbReference type="STRING" id="1121455.SAMN02745728_00811"/>
<dbReference type="Proteomes" id="UP000186469">
    <property type="component" value="Unassembled WGS sequence"/>
</dbReference>
<protein>
    <recommendedName>
        <fullName evidence="5 11">Ribonuclease H</fullName>
        <shortName evidence="11">RNase H</shortName>
        <ecNumber evidence="5 11">3.1.26.4</ecNumber>
    </recommendedName>
</protein>
<dbReference type="EMBL" id="FRDI01000003">
    <property type="protein sequence ID" value="SHN56586.1"/>
    <property type="molecule type" value="Genomic_DNA"/>
</dbReference>
<keyword evidence="14" id="KW-1185">Reference proteome</keyword>
<dbReference type="GO" id="GO:0003676">
    <property type="term" value="F:nucleic acid binding"/>
    <property type="evidence" value="ECO:0007669"/>
    <property type="project" value="InterPro"/>
</dbReference>
<keyword evidence="11" id="KW-0963">Cytoplasm</keyword>
<evidence type="ECO:0000256" key="9">
    <source>
        <dbReference type="ARBA" id="ARBA00022801"/>
    </source>
</evidence>
<keyword evidence="6 11" id="KW-0540">Nuclease</keyword>
<dbReference type="FunFam" id="3.30.420.10:FF:000089">
    <property type="entry name" value="Ribonuclease H"/>
    <property type="match status" value="1"/>
</dbReference>
<keyword evidence="10 11" id="KW-0460">Magnesium</keyword>
<feature type="binding site" evidence="11">
    <location>
        <position position="9"/>
    </location>
    <ligand>
        <name>Mg(2+)</name>
        <dbReference type="ChEBI" id="CHEBI:18420"/>
        <label>2</label>
    </ligand>
</feature>
<dbReference type="PROSITE" id="PS50879">
    <property type="entry name" value="RNASE_H_1"/>
    <property type="match status" value="1"/>
</dbReference>
<feature type="domain" description="RNase H type-1" evidence="12">
    <location>
        <begin position="1"/>
        <end position="142"/>
    </location>
</feature>
<evidence type="ECO:0000256" key="8">
    <source>
        <dbReference type="ARBA" id="ARBA00022759"/>
    </source>
</evidence>
<evidence type="ECO:0000256" key="5">
    <source>
        <dbReference type="ARBA" id="ARBA00012180"/>
    </source>
</evidence>
<comment type="cofactor">
    <cofactor evidence="11">
        <name>Mg(2+)</name>
        <dbReference type="ChEBI" id="CHEBI:18420"/>
    </cofactor>
    <text evidence="11">Binds 1 Mg(2+) ion per subunit. May bind a second metal ion at a regulatory site, or after substrate binding.</text>
</comment>
<comment type="catalytic activity">
    <reaction evidence="1 11">
        <text>Endonucleolytic cleavage to 5'-phosphomonoester.</text>
        <dbReference type="EC" id="3.1.26.4"/>
    </reaction>
</comment>
<keyword evidence="8 11" id="KW-0255">Endonuclease</keyword>
<keyword evidence="7 11" id="KW-0479">Metal-binding</keyword>
<evidence type="ECO:0000256" key="11">
    <source>
        <dbReference type="HAMAP-Rule" id="MF_00042"/>
    </source>
</evidence>
<dbReference type="PANTHER" id="PTHR10642">
    <property type="entry name" value="RIBONUCLEASE H1"/>
    <property type="match status" value="1"/>
</dbReference>
<comment type="function">
    <text evidence="2 11">Endonuclease that specifically degrades the RNA of RNA-DNA hybrids.</text>
</comment>
<reference evidence="13 14" key="1">
    <citation type="submission" date="2016-12" db="EMBL/GenBank/DDBJ databases">
        <authorList>
            <person name="Song W.-J."/>
            <person name="Kurnit D.M."/>
        </authorList>
    </citation>
    <scope>NUCLEOTIDE SEQUENCE [LARGE SCALE GENOMIC DNA]</scope>
    <source>
        <strain evidence="13 14">DSM 11393</strain>
    </source>
</reference>
<organism evidence="13 14">
    <name type="scientific">Desulfovibrio litoralis DSM 11393</name>
    <dbReference type="NCBI Taxonomy" id="1121455"/>
    <lineage>
        <taxon>Bacteria</taxon>
        <taxon>Pseudomonadati</taxon>
        <taxon>Thermodesulfobacteriota</taxon>
        <taxon>Desulfovibrionia</taxon>
        <taxon>Desulfovibrionales</taxon>
        <taxon>Desulfovibrionaceae</taxon>
        <taxon>Desulfovibrio</taxon>
    </lineage>
</organism>
<comment type="subunit">
    <text evidence="4 11">Monomer.</text>
</comment>
<comment type="similarity">
    <text evidence="3 11">Belongs to the RNase H family.</text>
</comment>
<accession>A0A1M7SDP0</accession>
<dbReference type="InterPro" id="IPR002156">
    <property type="entry name" value="RNaseH_domain"/>
</dbReference>
<dbReference type="NCBIfam" id="NF001236">
    <property type="entry name" value="PRK00203.1"/>
    <property type="match status" value="1"/>
</dbReference>
<dbReference type="GO" id="GO:0004523">
    <property type="term" value="F:RNA-DNA hybrid ribonuclease activity"/>
    <property type="evidence" value="ECO:0007669"/>
    <property type="project" value="UniProtKB-UniRule"/>
</dbReference>
<dbReference type="PANTHER" id="PTHR10642:SF26">
    <property type="entry name" value="RIBONUCLEASE H1"/>
    <property type="match status" value="1"/>
</dbReference>
<dbReference type="OrthoDB" id="7845843at2"/>
<feature type="binding site" evidence="11">
    <location>
        <position position="47"/>
    </location>
    <ligand>
        <name>Mg(2+)</name>
        <dbReference type="ChEBI" id="CHEBI:18420"/>
        <label>1</label>
    </ligand>
</feature>
<dbReference type="InterPro" id="IPR022892">
    <property type="entry name" value="RNaseHI"/>
</dbReference>
<keyword evidence="9 11" id="KW-0378">Hydrolase</keyword>
<evidence type="ECO:0000256" key="6">
    <source>
        <dbReference type="ARBA" id="ARBA00022722"/>
    </source>
</evidence>
<feature type="binding site" evidence="11">
    <location>
        <position position="9"/>
    </location>
    <ligand>
        <name>Mg(2+)</name>
        <dbReference type="ChEBI" id="CHEBI:18420"/>
        <label>1</label>
    </ligand>
</feature>
<dbReference type="Gene3D" id="3.30.420.10">
    <property type="entry name" value="Ribonuclease H-like superfamily/Ribonuclease H"/>
    <property type="match status" value="1"/>
</dbReference>
<dbReference type="AlphaFoldDB" id="A0A1M7SDP0"/>